<dbReference type="InterPro" id="IPR035642">
    <property type="entry name" value="MraZ_N"/>
</dbReference>
<protein>
    <recommendedName>
        <fullName evidence="1 7">Transcriptional regulator MraZ</fullName>
    </recommendedName>
</protein>
<feature type="domain" description="SpoVT-AbrB" evidence="8">
    <location>
        <begin position="17"/>
        <end position="60"/>
    </location>
</feature>
<evidence type="ECO:0000259" key="8">
    <source>
        <dbReference type="PROSITE" id="PS51740"/>
    </source>
</evidence>
<dbReference type="InterPro" id="IPR003444">
    <property type="entry name" value="MraZ"/>
</dbReference>
<keyword evidence="9" id="KW-0132">Cell division</keyword>
<dbReference type="PROSITE" id="PS51740">
    <property type="entry name" value="SPOVT_ABRB"/>
    <property type="match status" value="2"/>
</dbReference>
<keyword evidence="9" id="KW-0131">Cell cycle</keyword>
<accession>A0A6J4KE12</accession>
<proteinExistence type="inferred from homology"/>
<evidence type="ECO:0000256" key="6">
    <source>
        <dbReference type="ARBA" id="ARBA00023163"/>
    </source>
</evidence>
<dbReference type="PANTHER" id="PTHR34701">
    <property type="entry name" value="TRANSCRIPTIONAL REGULATOR MRAZ"/>
    <property type="match status" value="1"/>
</dbReference>
<dbReference type="InterPro" id="IPR037914">
    <property type="entry name" value="SpoVT-AbrB_sf"/>
</dbReference>
<dbReference type="InterPro" id="IPR038619">
    <property type="entry name" value="MraZ_sf"/>
</dbReference>
<keyword evidence="3" id="KW-0677">Repeat</keyword>
<dbReference type="AlphaFoldDB" id="A0A6J4KE12"/>
<evidence type="ECO:0000256" key="2">
    <source>
        <dbReference type="ARBA" id="ARBA00022490"/>
    </source>
</evidence>
<dbReference type="GO" id="GO:0003700">
    <property type="term" value="F:DNA-binding transcription factor activity"/>
    <property type="evidence" value="ECO:0007669"/>
    <property type="project" value="UniProtKB-UniRule"/>
</dbReference>
<organism evidence="9">
    <name type="scientific">uncultured Gemmatimonadota bacterium</name>
    <dbReference type="NCBI Taxonomy" id="203437"/>
    <lineage>
        <taxon>Bacteria</taxon>
        <taxon>Pseudomonadati</taxon>
        <taxon>Gemmatimonadota</taxon>
        <taxon>environmental samples</taxon>
    </lineage>
</organism>
<dbReference type="GO" id="GO:0009295">
    <property type="term" value="C:nucleoid"/>
    <property type="evidence" value="ECO:0007669"/>
    <property type="project" value="UniProtKB-SubCell"/>
</dbReference>
<dbReference type="GO" id="GO:0000976">
    <property type="term" value="F:transcription cis-regulatory region binding"/>
    <property type="evidence" value="ECO:0007669"/>
    <property type="project" value="TreeGrafter"/>
</dbReference>
<keyword evidence="6 7" id="KW-0804">Transcription</keyword>
<dbReference type="CDD" id="cd16321">
    <property type="entry name" value="MraZ_C"/>
    <property type="match status" value="1"/>
</dbReference>
<dbReference type="EMBL" id="CADCTW010000030">
    <property type="protein sequence ID" value="CAA9301620.1"/>
    <property type="molecule type" value="Genomic_DNA"/>
</dbReference>
<evidence type="ECO:0000256" key="1">
    <source>
        <dbReference type="ARBA" id="ARBA00013860"/>
    </source>
</evidence>
<evidence type="ECO:0000256" key="4">
    <source>
        <dbReference type="ARBA" id="ARBA00023015"/>
    </source>
</evidence>
<evidence type="ECO:0000256" key="5">
    <source>
        <dbReference type="ARBA" id="ARBA00023125"/>
    </source>
</evidence>
<evidence type="ECO:0000313" key="9">
    <source>
        <dbReference type="EMBL" id="CAA9301620.1"/>
    </source>
</evidence>
<dbReference type="Gene3D" id="3.40.1550.20">
    <property type="entry name" value="Transcriptional regulator MraZ domain"/>
    <property type="match status" value="1"/>
</dbReference>
<comment type="subunit">
    <text evidence="7">Forms oligomers.</text>
</comment>
<evidence type="ECO:0000256" key="3">
    <source>
        <dbReference type="ARBA" id="ARBA00022737"/>
    </source>
</evidence>
<keyword evidence="5 7" id="KW-0238">DNA-binding</keyword>
<keyword evidence="4 7" id="KW-0805">Transcription regulation</keyword>
<dbReference type="InterPro" id="IPR007159">
    <property type="entry name" value="SpoVT-AbrB_dom"/>
</dbReference>
<comment type="subcellular location">
    <subcellularLocation>
        <location evidence="7">Cytoplasm</location>
        <location evidence="7">Nucleoid</location>
    </subcellularLocation>
</comment>
<dbReference type="Pfam" id="PF02381">
    <property type="entry name" value="MraZ"/>
    <property type="match status" value="2"/>
</dbReference>
<dbReference type="GO" id="GO:2000143">
    <property type="term" value="P:negative regulation of DNA-templated transcription initiation"/>
    <property type="evidence" value="ECO:0007669"/>
    <property type="project" value="TreeGrafter"/>
</dbReference>
<dbReference type="GO" id="GO:0005737">
    <property type="term" value="C:cytoplasm"/>
    <property type="evidence" value="ECO:0007669"/>
    <property type="project" value="UniProtKB-UniRule"/>
</dbReference>
<dbReference type="GO" id="GO:0051301">
    <property type="term" value="P:cell division"/>
    <property type="evidence" value="ECO:0007669"/>
    <property type="project" value="UniProtKB-KW"/>
</dbReference>
<dbReference type="InterPro" id="IPR035644">
    <property type="entry name" value="MraZ_C"/>
</dbReference>
<keyword evidence="2 7" id="KW-0963">Cytoplasm</keyword>
<reference evidence="9" key="1">
    <citation type="submission" date="2020-02" db="EMBL/GenBank/DDBJ databases">
        <authorList>
            <person name="Meier V. D."/>
        </authorList>
    </citation>
    <scope>NUCLEOTIDE SEQUENCE</scope>
    <source>
        <strain evidence="9">AVDCRST_MAG68</strain>
    </source>
</reference>
<dbReference type="PANTHER" id="PTHR34701:SF1">
    <property type="entry name" value="TRANSCRIPTIONAL REGULATOR MRAZ"/>
    <property type="match status" value="1"/>
</dbReference>
<name>A0A6J4KE12_9BACT</name>
<comment type="similarity">
    <text evidence="7">Belongs to the MraZ family.</text>
</comment>
<feature type="domain" description="SpoVT-AbrB" evidence="8">
    <location>
        <begin position="89"/>
        <end position="132"/>
    </location>
</feature>
<sequence length="153" mass="17035">MPRGALAQDRMPGFLGSFHHQIDEKGRLSLPASFRREGQDQPFVLVHVFPDALTLYPQPAWAEVEGRLREVLRLQPQARPWVLRVTANACEVAPDKQGRILVPQRLQEAVGIDGATLVVGAIDRIELWDPARFEAATDAPVPDAGRFLHQIFG</sequence>
<gene>
    <name evidence="7" type="primary">mraZ</name>
    <name evidence="9" type="ORF">AVDCRST_MAG68-496</name>
</gene>
<dbReference type="SUPFAM" id="SSF89447">
    <property type="entry name" value="AbrB/MazE/MraZ-like"/>
    <property type="match status" value="1"/>
</dbReference>
<dbReference type="HAMAP" id="MF_01008">
    <property type="entry name" value="MraZ"/>
    <property type="match status" value="1"/>
</dbReference>
<evidence type="ECO:0000256" key="7">
    <source>
        <dbReference type="HAMAP-Rule" id="MF_01008"/>
    </source>
</evidence>
<dbReference type="InterPro" id="IPR020603">
    <property type="entry name" value="MraZ_dom"/>
</dbReference>
<dbReference type="CDD" id="cd16320">
    <property type="entry name" value="MraZ_N"/>
    <property type="match status" value="1"/>
</dbReference>